<dbReference type="PANTHER" id="PTHR44119:SF4">
    <property type="entry name" value="AEROBIC COBALTOCHELATASE SUBUNIT COBN"/>
    <property type="match status" value="1"/>
</dbReference>
<dbReference type="PANTHER" id="PTHR44119">
    <property type="entry name" value="MAGNESIUM-CHELATASE SUBUNIT CHLH, CHLOROPLASTIC"/>
    <property type="match status" value="1"/>
</dbReference>
<dbReference type="OrthoDB" id="9757976at2"/>
<dbReference type="NCBIfam" id="TIGR02257">
    <property type="entry name" value="cobalto_cobN"/>
    <property type="match status" value="1"/>
</dbReference>
<name>A0A2T5V9I0_9HYPH</name>
<dbReference type="CDD" id="cd10150">
    <property type="entry name" value="CobN_like"/>
    <property type="match status" value="1"/>
</dbReference>
<dbReference type="EMBL" id="QAYG01000004">
    <property type="protein sequence ID" value="PTW60391.1"/>
    <property type="molecule type" value="Genomic_DNA"/>
</dbReference>
<protein>
    <recommendedName>
        <fullName evidence="1">Cobaltochelatase subunit CobN</fullName>
        <ecNumber evidence="1">6.6.1.2</ecNumber>
    </recommendedName>
</protein>
<dbReference type="GO" id="GO:0051116">
    <property type="term" value="F:cobaltochelatase activity"/>
    <property type="evidence" value="ECO:0007669"/>
    <property type="project" value="UniProtKB-UniRule"/>
</dbReference>
<comment type="caution">
    <text evidence="3">The sequence shown here is derived from an EMBL/GenBank/DDBJ whole genome shotgun (WGS) entry which is preliminary data.</text>
</comment>
<keyword evidence="4" id="KW-1185">Reference proteome</keyword>
<dbReference type="EC" id="6.6.1.2" evidence="1"/>
<organism evidence="3 4">
    <name type="scientific">Breoghania corrubedonensis</name>
    <dbReference type="NCBI Taxonomy" id="665038"/>
    <lineage>
        <taxon>Bacteria</taxon>
        <taxon>Pseudomonadati</taxon>
        <taxon>Pseudomonadota</taxon>
        <taxon>Alphaproteobacteria</taxon>
        <taxon>Hyphomicrobiales</taxon>
        <taxon>Stappiaceae</taxon>
        <taxon>Breoghania</taxon>
    </lineage>
</organism>
<evidence type="ECO:0000259" key="2">
    <source>
        <dbReference type="Pfam" id="PF02514"/>
    </source>
</evidence>
<dbReference type="GO" id="GO:0009236">
    <property type="term" value="P:cobalamin biosynthetic process"/>
    <property type="evidence" value="ECO:0007669"/>
    <property type="project" value="UniProtKB-UniRule"/>
</dbReference>
<sequence length="1280" mass="138493">MHIPVSQARRIDDGESAVDLGQSPGDIVVLSAADTELAGFAGAVEALGAVSRGGLEASVRLASLMALGHPYSVDLYVEKTISHARLVFVRLLGGKGYWPYGLERLGEAARANGFKLIVVAGDDKWDETLAAHSTVSPEIAERLWRYCVEGGAENLRHALRYAGHLIGEGGEPPLPRPLPRAGLWWPDMPSPTLDDVKARWSDAARPAAAIVFYRALVQGAATAPVASLIEELNTAGVNAMPVFVASLKEASSAAVLAGLFSQTPPDIVLNATAFALSSAAGGFRSTVLDAPGRPVLQVVFSSSSEDGWRESERGLSIRDLAMHVVLPELDGRLFTRAVSFKEAGEQDARTQSTPVRFAPKTDRVRFVAELAGNWAKLGRKSPAQRKVALLLANYPNKDGRIANGVGLDTPASTVAILKAMEGAGYAVRSVPTDSDALMAEIAAGPTNAPKPGRAGGELLELGRYAELFARLPETVRKAVIERWGVPEADPFVVDGAFRLAVHRYGAAVVAIQPARGYNIDPKETYHAPDLVPPHFYFATYLWLREEFGIDAVVHVGKHGNLEWLPGKALALSQDCYPEAVLGPVPNLYPFIVNDPGEGSQAKRRLSSVIIDHLTPPMTRAESHGVAVEMESLLDEYYLASGIDPRRMEALEEAIFDLAARNGLDVDVGITRDMERADRLTRIDAHLCDLKELQIRDGLHVLGFAPQGVQLRDLLVALARVPRGSAEDEGSLHRAIAADLGLMNGPAGDRHISSSPRAGAVDGRAKVCKRRFDPLDCDMAAPWDGPKPELLAQCCDNPWRTAGDTVERIEMAAADLIENPDKSKSYGCLTTSVLTSIVSRLKKSVEVSGDAELAALLCGLDGRFVAPGPSGAPTRGRPDVLPTGRNFFSVDVRAVPSELAWRLGRLSAERLAERYFEEEGEWPSAIALTAWGTSNMRTGGDDIAQALALIGVSPVWEPGSGRVTGFEVVPLSQLGRPRIDVTLRISGFFRDAFPHQIDLFDSAVRAVSELSEPEDANPLAARVGAEARRLEGEGIARDAARRRASFRVFGSMPGAYGAGLQALVDEGIWDERGDFADAYLTWGAYAYGGGAEGACARAELETRLRATDAVVHNQDNREHDLLDSDDYYQFEGGLAATVETLKGEAPRVFHNDHSRPERPVVRTLEEEIARVVRGRAANPKWITGVMRHGYKGAFEIAATVDYLYAFAATTHAVKDHHFDQLYTAYLEDDVVRDFIAEKNPAALSEIAERLRDAIERGLWRPRLNSAYDHLSRLAQPAEENA</sequence>
<evidence type="ECO:0000313" key="4">
    <source>
        <dbReference type="Proteomes" id="UP000244081"/>
    </source>
</evidence>
<dbReference type="Pfam" id="PF02514">
    <property type="entry name" value="CobN-Mg_chel"/>
    <property type="match status" value="1"/>
</dbReference>
<dbReference type="RefSeq" id="WP_107990013.1">
    <property type="nucleotide sequence ID" value="NZ_QAYG01000004.1"/>
</dbReference>
<reference evidence="3 4" key="1">
    <citation type="submission" date="2018-04" db="EMBL/GenBank/DDBJ databases">
        <title>Genomic Encyclopedia of Archaeal and Bacterial Type Strains, Phase II (KMG-II): from individual species to whole genera.</title>
        <authorList>
            <person name="Goeker M."/>
        </authorList>
    </citation>
    <scope>NUCLEOTIDE SEQUENCE [LARGE SCALE GENOMIC DNA]</scope>
    <source>
        <strain evidence="3 4">DSM 23382</strain>
    </source>
</reference>
<dbReference type="InterPro" id="IPR003672">
    <property type="entry name" value="CobN/Mg_chltase"/>
</dbReference>
<gene>
    <name evidence="3" type="ORF">C8N35_10412</name>
</gene>
<dbReference type="InterPro" id="IPR011953">
    <property type="entry name" value="Cobalto_CobN"/>
</dbReference>
<evidence type="ECO:0000256" key="1">
    <source>
        <dbReference type="NCBIfam" id="TIGR02257"/>
    </source>
</evidence>
<accession>A0A2T5V9I0</accession>
<evidence type="ECO:0000313" key="3">
    <source>
        <dbReference type="EMBL" id="PTW60391.1"/>
    </source>
</evidence>
<proteinExistence type="predicted"/>
<dbReference type="AlphaFoldDB" id="A0A2T5V9I0"/>
<dbReference type="Proteomes" id="UP000244081">
    <property type="component" value="Unassembled WGS sequence"/>
</dbReference>
<feature type="domain" description="CobN/magnesium chelatase" evidence="2">
    <location>
        <begin position="144"/>
        <end position="1261"/>
    </location>
</feature>